<dbReference type="NCBIfam" id="NF010372">
    <property type="entry name" value="PRK13798.1"/>
    <property type="match status" value="1"/>
</dbReference>
<dbReference type="InterPro" id="IPR036778">
    <property type="entry name" value="OHCU_decarboxylase_sf"/>
</dbReference>
<reference evidence="9" key="1">
    <citation type="journal article" date="2020" name="Int. J. Syst. Evol. Microbiol.">
        <title>Alteromonas alba sp. nov., a marine bacterium isolated from the seawater of the West Pacific Ocean.</title>
        <authorList>
            <person name="Sun C."/>
            <person name="Wu Y.-H."/>
            <person name="Xamxidin M."/>
            <person name="Cheng H."/>
            <person name="Xu X.-W."/>
        </authorList>
    </citation>
    <scope>NUCLEOTIDE SEQUENCE [LARGE SCALE GENOMIC DNA]</scope>
    <source>
        <strain evidence="9">9a2</strain>
    </source>
</reference>
<dbReference type="Gene3D" id="1.10.3330.10">
    <property type="entry name" value="Oxo-4-hydroxy-4-carboxy-5-ureidoimidazoline decarboxylase"/>
    <property type="match status" value="1"/>
</dbReference>
<evidence type="ECO:0000313" key="9">
    <source>
        <dbReference type="Proteomes" id="UP000239539"/>
    </source>
</evidence>
<dbReference type="RefSeq" id="WP_105930927.1">
    <property type="nucleotide sequence ID" value="NZ_PVNO01000025.1"/>
</dbReference>
<keyword evidence="4" id="KW-0659">Purine metabolism</keyword>
<evidence type="ECO:0000256" key="5">
    <source>
        <dbReference type="ARBA" id="ARBA00022793"/>
    </source>
</evidence>
<name>A0ABX5CPS1_9ALTE</name>
<comment type="caution">
    <text evidence="8">The sequence shown here is derived from an EMBL/GenBank/DDBJ whole genome shotgun (WGS) entry which is preliminary data.</text>
</comment>
<dbReference type="SUPFAM" id="SSF158694">
    <property type="entry name" value="UraD-Like"/>
    <property type="match status" value="1"/>
</dbReference>
<evidence type="ECO:0000256" key="2">
    <source>
        <dbReference type="ARBA" id="ARBA00004754"/>
    </source>
</evidence>
<dbReference type="NCBIfam" id="TIGR03180">
    <property type="entry name" value="UraD_2"/>
    <property type="match status" value="1"/>
</dbReference>
<dbReference type="InterPro" id="IPR017595">
    <property type="entry name" value="OHCU_decarboxylase-2"/>
</dbReference>
<organism evidence="8 9">
    <name type="scientific">Alteromonas gracilis</name>
    <dbReference type="NCBI Taxonomy" id="1479524"/>
    <lineage>
        <taxon>Bacteria</taxon>
        <taxon>Pseudomonadati</taxon>
        <taxon>Pseudomonadota</taxon>
        <taxon>Gammaproteobacteria</taxon>
        <taxon>Alteromonadales</taxon>
        <taxon>Alteromonadaceae</taxon>
        <taxon>Alteromonas/Salinimonas group</taxon>
        <taxon>Alteromonas</taxon>
    </lineage>
</organism>
<dbReference type="Proteomes" id="UP000239539">
    <property type="component" value="Unassembled WGS sequence"/>
</dbReference>
<evidence type="ECO:0000313" key="8">
    <source>
        <dbReference type="EMBL" id="PRO68691.1"/>
    </source>
</evidence>
<dbReference type="InterPro" id="IPR018020">
    <property type="entry name" value="OHCU_decarboxylase"/>
</dbReference>
<evidence type="ECO:0000259" key="7">
    <source>
        <dbReference type="Pfam" id="PF09349"/>
    </source>
</evidence>
<accession>A0ABX5CPS1</accession>
<sequence length="167" mass="18544">MTLNDVNELNADDASSWFEQCCASKVWIYHMVNARPYQNVEALTEQAKKAWAKCSHDDYLEAFTAHPMIGDVDSLRKKFANTKEIAAGEQSGTASASESVLYQLKEANHAYLEKHGFIFIICATGLSALTMLEALQARLPNSTQEEMSNAAAEQIKITLLRINKALD</sequence>
<feature type="domain" description="Oxo-4-hydroxy-4-carboxy-5-ureidoimidazoline decarboxylase" evidence="7">
    <location>
        <begin position="7"/>
        <end position="163"/>
    </location>
</feature>
<evidence type="ECO:0000256" key="1">
    <source>
        <dbReference type="ARBA" id="ARBA00001163"/>
    </source>
</evidence>
<dbReference type="Pfam" id="PF09349">
    <property type="entry name" value="OHCU_decarbox"/>
    <property type="match status" value="1"/>
</dbReference>
<dbReference type="EC" id="4.1.1.97" evidence="3"/>
<dbReference type="PANTHER" id="PTHR43466:SF1">
    <property type="entry name" value="2-OXO-4-HYDROXY-4-CARBOXY-5-UREIDOIMIDAZOLINE DECARBOXYLASE-RELATED"/>
    <property type="match status" value="1"/>
</dbReference>
<protein>
    <recommendedName>
        <fullName evidence="3">2-oxo-4-hydroxy-4-carboxy-5-ureidoimidazoline decarboxylase</fullName>
        <ecNumber evidence="3">4.1.1.97</ecNumber>
    </recommendedName>
</protein>
<gene>
    <name evidence="8" type="primary">uraD</name>
    <name evidence="8" type="ORF">C6Y39_08880</name>
</gene>
<comment type="catalytic activity">
    <reaction evidence="1">
        <text>5-hydroxy-2-oxo-4-ureido-2,5-dihydro-1H-imidazole-5-carboxylate + H(+) = (S)-allantoin + CO2</text>
        <dbReference type="Rhea" id="RHEA:26301"/>
        <dbReference type="ChEBI" id="CHEBI:15378"/>
        <dbReference type="ChEBI" id="CHEBI:15678"/>
        <dbReference type="ChEBI" id="CHEBI:16526"/>
        <dbReference type="ChEBI" id="CHEBI:58639"/>
        <dbReference type="EC" id="4.1.1.97"/>
    </reaction>
</comment>
<comment type="pathway">
    <text evidence="2">Purine metabolism; urate degradation; (S)-allantoin from urate: step 3/3.</text>
</comment>
<keyword evidence="5" id="KW-0210">Decarboxylase</keyword>
<keyword evidence="9" id="KW-1185">Reference proteome</keyword>
<keyword evidence="6" id="KW-0456">Lyase</keyword>
<dbReference type="EMBL" id="PVNO01000025">
    <property type="protein sequence ID" value="PRO68691.1"/>
    <property type="molecule type" value="Genomic_DNA"/>
</dbReference>
<dbReference type="PANTHER" id="PTHR43466">
    <property type="entry name" value="2-OXO-4-HYDROXY-4-CARBOXY-5-UREIDOIMIDAZOLINE DECARBOXYLASE-RELATED"/>
    <property type="match status" value="1"/>
</dbReference>
<evidence type="ECO:0000256" key="6">
    <source>
        <dbReference type="ARBA" id="ARBA00023239"/>
    </source>
</evidence>
<evidence type="ECO:0000256" key="3">
    <source>
        <dbReference type="ARBA" id="ARBA00012257"/>
    </source>
</evidence>
<proteinExistence type="predicted"/>
<evidence type="ECO:0000256" key="4">
    <source>
        <dbReference type="ARBA" id="ARBA00022631"/>
    </source>
</evidence>